<keyword evidence="4" id="KW-1185">Reference proteome</keyword>
<evidence type="ECO:0000313" key="6">
    <source>
        <dbReference type="WormBase" id="SRAE_2000209900"/>
    </source>
</evidence>
<evidence type="ECO:0000313" key="4">
    <source>
        <dbReference type="Proteomes" id="UP000035682"/>
    </source>
</evidence>
<name>A0A090LIU9_STRRB</name>
<proteinExistence type="predicted"/>
<dbReference type="EMBL" id="LN609529">
    <property type="protein sequence ID" value="CEF67435.1"/>
    <property type="molecule type" value="Genomic_DNA"/>
</dbReference>
<dbReference type="AlphaFoldDB" id="A0A090LIU9"/>
<protein>
    <submittedName>
        <fullName evidence="3 5">Uncharacterized protein</fullName>
    </submittedName>
</protein>
<sequence length="331" mass="38366">MLNLKLLFFITVLLLKSIALGEEFSYKYHYADGKECEIKNGQLIDNGVVRELTLSETKKLKKYENDLISYNEFRFNQPFRNMGDLVNYRFGLDKPQIPCFCSFCSENPSLVREQITRIDFERPSINQKLGQNEYYDSFPTPGSFGRLINNNDYEDNDVTKVFDFRSPTASDVCIIEDDVIIDGGKRREYTDEDRSKIKQYDEEVSHMIDELKEKLMKEFDEETSKPDFHENLIRVIKDHSKDMPNFPCICESCKQGNDEDNKVEPTDKPLPMIPKSTEESTGETKDVDSEENSTEKDEKSTVKDEHNKSAEESSTISPEEMVTDSSKKTHH</sequence>
<dbReference type="Gene3D" id="3.30.1120.50">
    <property type="entry name" value="Pepsin inhibitor-3"/>
    <property type="match status" value="1"/>
</dbReference>
<dbReference type="PANTHER" id="PTHR37969:SF3">
    <property type="entry name" value="PROTEIN CBG13131"/>
    <property type="match status" value="1"/>
</dbReference>
<dbReference type="WormBase" id="SRAE_2000209900">
    <property type="protein sequence ID" value="SRP03799"/>
    <property type="gene ID" value="WBGene00262306"/>
</dbReference>
<evidence type="ECO:0000313" key="3">
    <source>
        <dbReference type="EMBL" id="CEF67435.1"/>
    </source>
</evidence>
<evidence type="ECO:0000256" key="2">
    <source>
        <dbReference type="SAM" id="SignalP"/>
    </source>
</evidence>
<feature type="region of interest" description="Disordered" evidence="1">
    <location>
        <begin position="255"/>
        <end position="331"/>
    </location>
</feature>
<evidence type="ECO:0000256" key="1">
    <source>
        <dbReference type="SAM" id="MobiDB-lite"/>
    </source>
</evidence>
<reference evidence="5" key="2">
    <citation type="submission" date="2020-12" db="UniProtKB">
        <authorList>
            <consortium name="WormBaseParasite"/>
        </authorList>
    </citation>
    <scope>IDENTIFICATION</scope>
</reference>
<dbReference type="Proteomes" id="UP000035682">
    <property type="component" value="Unplaced"/>
</dbReference>
<dbReference type="PANTHER" id="PTHR37969">
    <property type="entry name" value="PROTEIN CBG07421-RELATED"/>
    <property type="match status" value="1"/>
</dbReference>
<dbReference type="InterPro" id="IPR038412">
    <property type="entry name" value="Pepsin-I3_sf"/>
</dbReference>
<feature type="compositionally biased region" description="Basic and acidic residues" evidence="1">
    <location>
        <begin position="256"/>
        <end position="267"/>
    </location>
</feature>
<evidence type="ECO:0000313" key="5">
    <source>
        <dbReference type="WBParaSite" id="SRAE_2000209900.1"/>
    </source>
</evidence>
<feature type="compositionally biased region" description="Basic and acidic residues" evidence="1">
    <location>
        <begin position="276"/>
        <end position="311"/>
    </location>
</feature>
<dbReference type="InterPro" id="IPR051901">
    <property type="entry name" value="Protease_Inhibitor_I33"/>
</dbReference>
<accession>A0A090LIU9</accession>
<reference evidence="3 4" key="1">
    <citation type="submission" date="2014-09" db="EMBL/GenBank/DDBJ databases">
        <authorList>
            <person name="Martin A.A."/>
        </authorList>
    </citation>
    <scope>NUCLEOTIDE SEQUENCE</scope>
    <source>
        <strain evidence="4">ED321</strain>
        <strain evidence="3">ED321 Heterogonic</strain>
    </source>
</reference>
<feature type="chain" id="PRO_5015030869" evidence="2">
    <location>
        <begin position="22"/>
        <end position="331"/>
    </location>
</feature>
<dbReference type="WBParaSite" id="SRAE_2000209900.1">
    <property type="protein sequence ID" value="SRAE_2000209900.1"/>
    <property type="gene ID" value="WBGene00262306"/>
</dbReference>
<gene>
    <name evidence="3 5 6" type="ORF">SRAE_2000209900</name>
</gene>
<dbReference type="CTD" id="36379800"/>
<keyword evidence="2" id="KW-0732">Signal</keyword>
<dbReference type="RefSeq" id="XP_024506635.1">
    <property type="nucleotide sequence ID" value="XM_024653127.1"/>
</dbReference>
<organism evidence="3">
    <name type="scientific">Strongyloides ratti</name>
    <name type="common">Parasitic roundworm</name>
    <dbReference type="NCBI Taxonomy" id="34506"/>
    <lineage>
        <taxon>Eukaryota</taxon>
        <taxon>Metazoa</taxon>
        <taxon>Ecdysozoa</taxon>
        <taxon>Nematoda</taxon>
        <taxon>Chromadorea</taxon>
        <taxon>Rhabditida</taxon>
        <taxon>Tylenchina</taxon>
        <taxon>Panagrolaimomorpha</taxon>
        <taxon>Strongyloidoidea</taxon>
        <taxon>Strongyloididae</taxon>
        <taxon>Strongyloides</taxon>
    </lineage>
</organism>
<dbReference type="GeneID" id="36379800"/>
<feature type="signal peptide" evidence="2">
    <location>
        <begin position="1"/>
        <end position="21"/>
    </location>
</feature>